<dbReference type="GO" id="GO:0016829">
    <property type="term" value="F:lyase activity"/>
    <property type="evidence" value="ECO:0007669"/>
    <property type="project" value="UniProtKB-KW"/>
</dbReference>
<dbReference type="InterPro" id="IPR023401">
    <property type="entry name" value="ODC_N"/>
</dbReference>
<dbReference type="RefSeq" id="WP_146528141.1">
    <property type="nucleotide sequence ID" value="NZ_SJPV01000006.1"/>
</dbReference>
<dbReference type="Proteomes" id="UP000319143">
    <property type="component" value="Unassembled WGS sequence"/>
</dbReference>
<evidence type="ECO:0000313" key="2">
    <source>
        <dbReference type="EMBL" id="TWU36112.1"/>
    </source>
</evidence>
<dbReference type="PIRSF" id="PIRSF001439">
    <property type="entry name" value="CryM"/>
    <property type="match status" value="1"/>
</dbReference>
<dbReference type="Pfam" id="PF02423">
    <property type="entry name" value="OCD_Mu_crystall"/>
    <property type="match status" value="1"/>
</dbReference>
<dbReference type="EMBL" id="SJPV01000006">
    <property type="protein sequence ID" value="TWU36112.1"/>
    <property type="molecule type" value="Genomic_DNA"/>
</dbReference>
<sequence>MQVRMLSGADVAELLSMAEAIRLMRTAFAALSAGRAVMPMRSCVDFQNGDIHMMPAALDGGDICVKLVATFRGNRQHHLPVVQGLLTLTDGETGTPRAVMNCGPLTAIRTGAAGGLAIDVLSRQDSEVLGVIGAGVQARMQIEAGLCVRDFRQVILYDRDVKAAQTLRQLLLDRPNPPEVTIAADSQQAAKQADVLITATTSASPTFEGAGVRPGTHINAVGAYRPDVREVDDVLVERAYVVTDSREACQREAGDLIIPGCKGDAELGDILNGVAEGRSDDEQVTFFKSVGLAIQDAVVASWLLKQAEEHEIGSLIEL</sequence>
<evidence type="ECO:0000256" key="1">
    <source>
        <dbReference type="ARBA" id="ARBA00008903"/>
    </source>
</evidence>
<dbReference type="InterPro" id="IPR003462">
    <property type="entry name" value="ODC_Mu_crystall"/>
</dbReference>
<organism evidence="2 3">
    <name type="scientific">Novipirellula artificiosorum</name>
    <dbReference type="NCBI Taxonomy" id="2528016"/>
    <lineage>
        <taxon>Bacteria</taxon>
        <taxon>Pseudomonadati</taxon>
        <taxon>Planctomycetota</taxon>
        <taxon>Planctomycetia</taxon>
        <taxon>Pirellulales</taxon>
        <taxon>Pirellulaceae</taxon>
        <taxon>Novipirellula</taxon>
    </lineage>
</organism>
<dbReference type="PANTHER" id="PTHR13812:SF19">
    <property type="entry name" value="KETIMINE REDUCTASE MU-CRYSTALLIN"/>
    <property type="match status" value="1"/>
</dbReference>
<dbReference type="GO" id="GO:0016491">
    <property type="term" value="F:oxidoreductase activity"/>
    <property type="evidence" value="ECO:0007669"/>
    <property type="project" value="UniProtKB-ARBA"/>
</dbReference>
<keyword evidence="2" id="KW-0456">Lyase</keyword>
<dbReference type="SUPFAM" id="SSF51735">
    <property type="entry name" value="NAD(P)-binding Rossmann-fold domains"/>
    <property type="match status" value="1"/>
</dbReference>
<dbReference type="OrthoDB" id="9792005at2"/>
<dbReference type="PANTHER" id="PTHR13812">
    <property type="entry name" value="KETIMINE REDUCTASE MU-CRYSTALLIN"/>
    <property type="match status" value="1"/>
</dbReference>
<dbReference type="Gene3D" id="3.30.1780.10">
    <property type="entry name" value="ornithine cyclodeaminase, domain 1"/>
    <property type="match status" value="1"/>
</dbReference>
<dbReference type="GO" id="GO:0005737">
    <property type="term" value="C:cytoplasm"/>
    <property type="evidence" value="ECO:0007669"/>
    <property type="project" value="TreeGrafter"/>
</dbReference>
<reference evidence="2 3" key="1">
    <citation type="submission" date="2019-02" db="EMBL/GenBank/DDBJ databases">
        <title>Deep-cultivation of Planctomycetes and their phenomic and genomic characterization uncovers novel biology.</title>
        <authorList>
            <person name="Wiegand S."/>
            <person name="Jogler M."/>
            <person name="Boedeker C."/>
            <person name="Pinto D."/>
            <person name="Vollmers J."/>
            <person name="Rivas-Marin E."/>
            <person name="Kohn T."/>
            <person name="Peeters S.H."/>
            <person name="Heuer A."/>
            <person name="Rast P."/>
            <person name="Oberbeckmann S."/>
            <person name="Bunk B."/>
            <person name="Jeske O."/>
            <person name="Meyerdierks A."/>
            <person name="Storesund J.E."/>
            <person name="Kallscheuer N."/>
            <person name="Luecker S."/>
            <person name="Lage O.M."/>
            <person name="Pohl T."/>
            <person name="Merkel B.J."/>
            <person name="Hornburger P."/>
            <person name="Mueller R.-W."/>
            <person name="Bruemmer F."/>
            <person name="Labrenz M."/>
            <person name="Spormann A.M."/>
            <person name="Op Den Camp H."/>
            <person name="Overmann J."/>
            <person name="Amann R."/>
            <person name="Jetten M.S.M."/>
            <person name="Mascher T."/>
            <person name="Medema M.H."/>
            <person name="Devos D.P."/>
            <person name="Kaster A.-K."/>
            <person name="Ovreas L."/>
            <person name="Rohde M."/>
            <person name="Galperin M.Y."/>
            <person name="Jogler C."/>
        </authorList>
    </citation>
    <scope>NUCLEOTIDE SEQUENCE [LARGE SCALE GENOMIC DNA]</scope>
    <source>
        <strain evidence="2 3">Poly41</strain>
    </source>
</reference>
<protein>
    <submittedName>
        <fullName evidence="2">L-lysine cyclodeaminase</fullName>
        <ecNumber evidence="2">4.3.1.28</ecNumber>
    </submittedName>
</protein>
<dbReference type="Gene3D" id="3.40.50.720">
    <property type="entry name" value="NAD(P)-binding Rossmann-like Domain"/>
    <property type="match status" value="1"/>
</dbReference>
<dbReference type="FunFam" id="3.40.50.720:FF:000311">
    <property type="entry name" value="Ornithine cyclodeaminase"/>
    <property type="match status" value="1"/>
</dbReference>
<dbReference type="GO" id="GO:0019752">
    <property type="term" value="P:carboxylic acid metabolic process"/>
    <property type="evidence" value="ECO:0007669"/>
    <property type="project" value="UniProtKB-ARBA"/>
</dbReference>
<name>A0A5C6DHT0_9BACT</name>
<gene>
    <name evidence="2" type="primary">rapL</name>
    <name evidence="2" type="ORF">Poly41_38650</name>
</gene>
<evidence type="ECO:0000313" key="3">
    <source>
        <dbReference type="Proteomes" id="UP000319143"/>
    </source>
</evidence>
<dbReference type="EC" id="4.3.1.28" evidence="2"/>
<comment type="caution">
    <text evidence="2">The sequence shown here is derived from an EMBL/GenBank/DDBJ whole genome shotgun (WGS) entry which is preliminary data.</text>
</comment>
<proteinExistence type="inferred from homology"/>
<dbReference type="InterPro" id="IPR036291">
    <property type="entry name" value="NAD(P)-bd_dom_sf"/>
</dbReference>
<keyword evidence="3" id="KW-1185">Reference proteome</keyword>
<accession>A0A5C6DHT0</accession>
<dbReference type="AlphaFoldDB" id="A0A5C6DHT0"/>
<comment type="similarity">
    <text evidence="1">Belongs to the ornithine cyclodeaminase/mu-crystallin family.</text>
</comment>